<evidence type="ECO:0000313" key="2">
    <source>
        <dbReference type="EMBL" id="ROP34673.1"/>
    </source>
</evidence>
<keyword evidence="1" id="KW-1133">Transmembrane helix</keyword>
<keyword evidence="3" id="KW-1185">Reference proteome</keyword>
<keyword evidence="1" id="KW-0472">Membrane</keyword>
<gene>
    <name evidence="2" type="ORF">EDC03_2491</name>
</gene>
<organism evidence="2 3">
    <name type="scientific">Pseudokineococcus lusitanus</name>
    <dbReference type="NCBI Taxonomy" id="763993"/>
    <lineage>
        <taxon>Bacteria</taxon>
        <taxon>Bacillati</taxon>
        <taxon>Actinomycetota</taxon>
        <taxon>Actinomycetes</taxon>
        <taxon>Kineosporiales</taxon>
        <taxon>Kineosporiaceae</taxon>
        <taxon>Pseudokineococcus</taxon>
    </lineage>
</organism>
<feature type="transmembrane region" description="Helical" evidence="1">
    <location>
        <begin position="32"/>
        <end position="52"/>
    </location>
</feature>
<evidence type="ECO:0000313" key="3">
    <source>
        <dbReference type="Proteomes" id="UP000276232"/>
    </source>
</evidence>
<dbReference type="Proteomes" id="UP000276232">
    <property type="component" value="Unassembled WGS sequence"/>
</dbReference>
<dbReference type="EMBL" id="RJKN01000006">
    <property type="protein sequence ID" value="ROP34673.1"/>
    <property type="molecule type" value="Genomic_DNA"/>
</dbReference>
<protein>
    <submittedName>
        <fullName evidence="2">Uncharacterized protein</fullName>
    </submittedName>
</protein>
<proteinExistence type="predicted"/>
<comment type="caution">
    <text evidence="2">The sequence shown here is derived from an EMBL/GenBank/DDBJ whole genome shotgun (WGS) entry which is preliminary data.</text>
</comment>
<accession>A0A3N1GWM3</accession>
<evidence type="ECO:0000256" key="1">
    <source>
        <dbReference type="SAM" id="Phobius"/>
    </source>
</evidence>
<sequence length="67" mass="6711">MLLVLVGAALLVAGAYLPRALTDDEALRATANGVLRLLGFGSIGAAAVMLVAGRARRSQGDSGSEDA</sequence>
<dbReference type="InParanoid" id="A0A3N1GWM3"/>
<name>A0A3N1GWM3_9ACTN</name>
<dbReference type="AlphaFoldDB" id="A0A3N1GWM3"/>
<reference evidence="2 3" key="1">
    <citation type="journal article" date="2015" name="Stand. Genomic Sci.">
        <title>Genomic Encyclopedia of Bacterial and Archaeal Type Strains, Phase III: the genomes of soil and plant-associated and newly described type strains.</title>
        <authorList>
            <person name="Whitman W.B."/>
            <person name="Woyke T."/>
            <person name="Klenk H.P."/>
            <person name="Zhou Y."/>
            <person name="Lilburn T.G."/>
            <person name="Beck B.J."/>
            <person name="De Vos P."/>
            <person name="Vandamme P."/>
            <person name="Eisen J.A."/>
            <person name="Garrity G."/>
            <person name="Hugenholtz P."/>
            <person name="Kyrpides N.C."/>
        </authorList>
    </citation>
    <scope>NUCLEOTIDE SEQUENCE [LARGE SCALE GENOMIC DNA]</scope>
    <source>
        <strain evidence="2 3">CECT 7306</strain>
    </source>
</reference>
<keyword evidence="1" id="KW-0812">Transmembrane</keyword>